<evidence type="ECO:0000256" key="3">
    <source>
        <dbReference type="ARBA" id="ARBA00012589"/>
    </source>
</evidence>
<evidence type="ECO:0000256" key="6">
    <source>
        <dbReference type="ARBA" id="ARBA00022692"/>
    </source>
</evidence>
<evidence type="ECO:0000313" key="14">
    <source>
        <dbReference type="Proteomes" id="UP000028924"/>
    </source>
</evidence>
<feature type="transmembrane region" description="Helical" evidence="10">
    <location>
        <begin position="333"/>
        <end position="353"/>
    </location>
</feature>
<dbReference type="GO" id="GO:0006075">
    <property type="term" value="P:(1-&gt;3)-beta-D-glucan biosynthetic process"/>
    <property type="evidence" value="ECO:0007669"/>
    <property type="project" value="InterPro"/>
</dbReference>
<dbReference type="PANTHER" id="PTHR12741">
    <property type="entry name" value="LYST-INTERACTING PROTEIN LIP5 DOPAMINE RESPONSIVE PROTEIN DRG-1"/>
    <property type="match status" value="1"/>
</dbReference>
<evidence type="ECO:0000313" key="12">
    <source>
        <dbReference type="EMBL" id="AHA86554.1"/>
    </source>
</evidence>
<dbReference type="Pfam" id="PF14288">
    <property type="entry name" value="FKS1_dom1"/>
    <property type="match status" value="1"/>
</dbReference>
<dbReference type="RefSeq" id="XP_011395511.1">
    <property type="nucleotide sequence ID" value="XM_011397209.1"/>
</dbReference>
<dbReference type="PANTHER" id="PTHR12741:SF48">
    <property type="entry name" value="1,3-BETA-GLUCAN SYNTHASE COMPONENT FKS1-RELATED"/>
    <property type="match status" value="1"/>
</dbReference>
<feature type="transmembrane region" description="Helical" evidence="10">
    <location>
        <begin position="1560"/>
        <end position="1578"/>
    </location>
</feature>
<accession>V5NFZ2</accession>
<keyword evidence="14" id="KW-1185">Reference proteome</keyword>
<feature type="transmembrane region" description="Helical" evidence="10">
    <location>
        <begin position="1305"/>
        <end position="1329"/>
    </location>
</feature>
<dbReference type="eggNOG" id="KOG0916">
    <property type="taxonomic scope" value="Eukaryota"/>
</dbReference>
<sequence>MDRFARAVHRLHAAIFQGYRDWCSHVGLPLRIPELKLAKIHRPHTIQARWKILHRVTVVSEWEYGLEELAMYFLVYSEAANLRHTPECLWFVFWICRNSFHRWNGASCPNPMHPSSPIFAYEHLKHADVIQRNISLRNRHHAELMAAMAALGTTPDLVDETRESMALTALVHTGSIQPDSPDGAALADMAAHGDAGYFLDRVVSPIFAFLAVHVDRMGTDGVEIAHRIAYDDVNESLCRRNIVAQALLRLGVRVGPGGSIAMSRDPYDALLGIGRVQISVEGQPIAKLAAGRLDTEGMGGVGWNVEVARDWWGAFVFRKTFVERRSIFTMYRAFYRVWAFILLEFHLMAVLTWGRDNYYAISSLAMSHALLSFLEQVAAFWTQRASVGGPRVAGGAISGRAALGVLQWLAILCVMALLMAAQVIGWWVFGEYHIWWWAAAGYGGLVVAQALLSTRPGHAVSWGTWLSNVVFWALVLGMKGAFDWYAVFRTLDTSILGLWNRGWLPLSSDGRLDGDLVLCIARALPALVIMATDAQVFYYLVTALFGWVKGLVQLNLGAVTGFQEVVATFHKAPAQCWVLFSDVWNEVVAELREVDLISNAERDNLVFVHLDLEPGVEAVSRALEVPGINSAQKVGREVGGGGVGRRARACWWGAECPAGGAWGRMRILIVWLVLQLRIVDREQSNVLLDFKPLEGPLDLEQRTARRSAVAAVGELLKLLKTIMAKAPDDAALRTRWEASQKMHGCLVKLAAALRIEIKAVLRVHSRSARGPDEKDSSRRTHSAAVALDRALDALSAGLLDFWRWCEFVGEAAGLATLHADAPDSAARRCVAAVARQLERMLDTSAKGAQPRGDEALRVLTGFMSSLRNPTLARPPAVEDMLSWNVLTPHYEEDVMYALNAASVARHFDLQPSAATGMADLVRENEDGLSVMQWLKSAYAREWDHLLERLGPALNGLEPRHITAADFDVGGPLHAVQVQLLLWASYRGQLLARTVRGMMAYERGLALVARLESPRPPRLSEVAYEARLKDLVSSKFTYVYPGLRVATIDSAVAEGGARQCAVLVRANVGTVVTDPRSVHELIRLPQNRETTHGVILGEGKPENQNSAIIFCFGEVLQAIDMNQDNYLAEALKTPVTPHGTINKYERPFPDMGHSPVVLVGFREWVFSQDSGALASFAAATEFSFGSVVQRVMTWPGAVRFHYGHPDMWNKLFVMTRGGVSKATRGFHISEDVFAGYNHTLRGGKTKFKEYISVGKGRDMGFDSINSFESKVSGGNGEQAMSRDLFRMCSRFDFFRLMAFYHSGTGFFINSFLIMTLVYLNIWVILVLALTNSMLVVDPYTLTVINALTGQAVAVSVNQAVQLGMLSIIVFAVELLLEYGIVKMLGTLLVQFVQGSLAFFTFRARTSAYYFMSDVQYGGAKYIPTGRGYAIKHSSFVKVYSSYARSHLYFAAELVYLLVLLALIDTTASPGGGASLPLAMQDYGALTWSTWLVAVCILWSPFWFNPQTFQLERCKDDFEAWILWMTDVIDSEAGSTWYSWNKSNLERIRNEKMSLNNPMATSLRGIAGALPTAVLALAAISTLTNTSINRWVIFGIASGGFWTFILVVWVVRRVLLSNYYYRLWRAMRTFCFLAAIAFLVCCVIFIPGGFSAGVGVKNLIIIIFANMSAVSVATQILLYGCRDSIMARHIVDASYRTLDWILGYIFFSFLFLLSFIQVVDMLQGAMLYNMKFAKALQRSRLMESNFLPSYVDRAMERLSHTLQEEIVVKTPPRPKPTKGI</sequence>
<dbReference type="GO" id="GO:0005886">
    <property type="term" value="C:plasma membrane"/>
    <property type="evidence" value="ECO:0007669"/>
    <property type="project" value="TreeGrafter"/>
</dbReference>
<dbReference type="SMART" id="SM01205">
    <property type="entry name" value="FKS1_dom1"/>
    <property type="match status" value="1"/>
</dbReference>
<evidence type="ECO:0000256" key="5">
    <source>
        <dbReference type="ARBA" id="ARBA00022679"/>
    </source>
</evidence>
<comment type="subcellular location">
    <subcellularLocation>
        <location evidence="1">Membrane</location>
        <topology evidence="1">Multi-pass membrane protein</topology>
    </subcellularLocation>
</comment>
<dbReference type="InterPro" id="IPR003440">
    <property type="entry name" value="Glyco_trans_48_dom"/>
</dbReference>
<dbReference type="OrthoDB" id="1880850at2759"/>
<feature type="transmembrane region" description="Helical" evidence="10">
    <location>
        <begin position="1630"/>
        <end position="1651"/>
    </location>
</feature>
<feature type="transmembrane region" description="Helical" evidence="10">
    <location>
        <begin position="1698"/>
        <end position="1717"/>
    </location>
</feature>
<feature type="transmembrane region" description="Helical" evidence="10">
    <location>
        <begin position="359"/>
        <end position="381"/>
    </location>
</feature>
<feature type="transmembrane region" description="Helical" evidence="10">
    <location>
        <begin position="1350"/>
        <end position="1371"/>
    </location>
</feature>
<feature type="transmembrane region" description="Helical" evidence="10">
    <location>
        <begin position="1590"/>
        <end position="1609"/>
    </location>
</feature>
<dbReference type="KEGG" id="apro:F751_0451"/>
<feature type="transmembrane region" description="Helical" evidence="10">
    <location>
        <begin position="1483"/>
        <end position="1502"/>
    </location>
</feature>
<evidence type="ECO:0000256" key="8">
    <source>
        <dbReference type="ARBA" id="ARBA00023136"/>
    </source>
</evidence>
<evidence type="ECO:0000256" key="4">
    <source>
        <dbReference type="ARBA" id="ARBA00022676"/>
    </source>
</evidence>
<organism evidence="12">
    <name type="scientific">Auxenochlorella protothecoides</name>
    <name type="common">Green microalga</name>
    <name type="synonym">Chlorella protothecoides</name>
    <dbReference type="NCBI Taxonomy" id="3075"/>
    <lineage>
        <taxon>Eukaryota</taxon>
        <taxon>Viridiplantae</taxon>
        <taxon>Chlorophyta</taxon>
        <taxon>core chlorophytes</taxon>
        <taxon>Trebouxiophyceae</taxon>
        <taxon>Chlorellales</taxon>
        <taxon>Chlorellaceae</taxon>
        <taxon>Auxenochlorella</taxon>
    </lineage>
</organism>
<feature type="transmembrane region" description="Helical" evidence="10">
    <location>
        <begin position="459"/>
        <end position="478"/>
    </location>
</feature>
<dbReference type="STRING" id="3075.V5NFZ2"/>
<feature type="transmembrane region" description="Helical" evidence="10">
    <location>
        <begin position="434"/>
        <end position="452"/>
    </location>
</feature>
<reference evidence="13 14" key="2">
    <citation type="journal article" date="2014" name="BMC Genomics">
        <title>Oil accumulation mechanisms of the oleaginous microalga Chlorella protothecoides revealed through its genome, transcriptomes, and proteomes.</title>
        <authorList>
            <person name="Gao C."/>
            <person name="Wang Y."/>
            <person name="Shen Y."/>
            <person name="Yan D."/>
            <person name="He X."/>
            <person name="Dai J."/>
            <person name="Wu Q."/>
        </authorList>
    </citation>
    <scope>NUCLEOTIDE SEQUENCE [LARGE SCALE GENOMIC DNA]</scope>
    <source>
        <strain evidence="13 14">0710</strain>
    </source>
</reference>
<dbReference type="EMBL" id="KL662079">
    <property type="protein sequence ID" value="KFM22655.1"/>
    <property type="molecule type" value="Genomic_DNA"/>
</dbReference>
<reference evidence="12" key="1">
    <citation type="submission" date="2013-08" db="EMBL/GenBank/DDBJ databases">
        <title>Identification of sporopollenin as the outer layer of cell wall in microalga Chlorella protothecoides.</title>
        <authorList>
            <person name="He X."/>
            <person name="Dai J."/>
            <person name="Wu Q."/>
        </authorList>
    </citation>
    <scope>NUCLEOTIDE SEQUENCE</scope>
    <source>
        <strain evidence="12">0710</strain>
    </source>
</reference>
<feature type="transmembrane region" description="Helical" evidence="10">
    <location>
        <begin position="1657"/>
        <end position="1677"/>
    </location>
</feature>
<keyword evidence="4" id="KW-0328">Glycosyltransferase</keyword>
<dbReference type="InterPro" id="IPR026899">
    <property type="entry name" value="FKS1-like_dom1"/>
</dbReference>
<dbReference type="EMBL" id="KF517419">
    <property type="protein sequence ID" value="AHA86554.1"/>
    <property type="molecule type" value="mRNA"/>
</dbReference>
<proteinExistence type="evidence at transcript level"/>
<dbReference type="GO" id="GO:0008360">
    <property type="term" value="P:regulation of cell shape"/>
    <property type="evidence" value="ECO:0007669"/>
    <property type="project" value="UniProtKB-KW"/>
</dbReference>
<comment type="similarity">
    <text evidence="2">Belongs to the glycosyltransferase 48 family.</text>
</comment>
<name>V5NFZ2_AUXPR</name>
<dbReference type="EC" id="2.4.1.34" evidence="3"/>
<feature type="transmembrane region" description="Helical" evidence="10">
    <location>
        <begin position="1446"/>
        <end position="1463"/>
    </location>
</feature>
<dbReference type="Proteomes" id="UP000028924">
    <property type="component" value="Unassembled WGS sequence"/>
</dbReference>
<evidence type="ECO:0000256" key="2">
    <source>
        <dbReference type="ARBA" id="ARBA00009040"/>
    </source>
</evidence>
<gene>
    <name evidence="13" type="ORF">F751_0451</name>
</gene>
<dbReference type="GO" id="GO:0003843">
    <property type="term" value="F:1,3-beta-D-glucan synthase activity"/>
    <property type="evidence" value="ECO:0007669"/>
    <property type="project" value="UniProtKB-EC"/>
</dbReference>
<comment type="catalytic activity">
    <reaction evidence="9">
        <text>[(1-&gt;3)-beta-D-glucosyl](n) + UDP-alpha-D-glucose = [(1-&gt;3)-beta-D-glucosyl](n+1) + UDP + H(+)</text>
        <dbReference type="Rhea" id="RHEA:21476"/>
        <dbReference type="Rhea" id="RHEA-COMP:11146"/>
        <dbReference type="Rhea" id="RHEA-COMP:14303"/>
        <dbReference type="ChEBI" id="CHEBI:15378"/>
        <dbReference type="ChEBI" id="CHEBI:37671"/>
        <dbReference type="ChEBI" id="CHEBI:58223"/>
        <dbReference type="ChEBI" id="CHEBI:58885"/>
        <dbReference type="EC" id="2.4.1.34"/>
    </reaction>
</comment>
<keyword evidence="6 10" id="KW-0812">Transmembrane</keyword>
<evidence type="ECO:0000259" key="11">
    <source>
        <dbReference type="SMART" id="SM01205"/>
    </source>
</evidence>
<evidence type="ECO:0000256" key="7">
    <source>
        <dbReference type="ARBA" id="ARBA00022989"/>
    </source>
</evidence>
<dbReference type="GeneID" id="23611842"/>
<evidence type="ECO:0000313" key="13">
    <source>
        <dbReference type="EMBL" id="KFM22655.1"/>
    </source>
</evidence>
<evidence type="ECO:0000256" key="10">
    <source>
        <dbReference type="SAM" id="Phobius"/>
    </source>
</evidence>
<protein>
    <recommendedName>
        <fullName evidence="3">1,3-beta-glucan synthase</fullName>
        <ecNumber evidence="3">2.4.1.34</ecNumber>
    </recommendedName>
</protein>
<dbReference type="Pfam" id="PF02364">
    <property type="entry name" value="Glucan_synthase"/>
    <property type="match status" value="1"/>
</dbReference>
<keyword evidence="8 10" id="KW-0472">Membrane</keyword>
<evidence type="ECO:0000256" key="1">
    <source>
        <dbReference type="ARBA" id="ARBA00004141"/>
    </source>
</evidence>
<keyword evidence="5" id="KW-0808">Transferase</keyword>
<feature type="transmembrane region" description="Helical" evidence="10">
    <location>
        <begin position="402"/>
        <end position="428"/>
    </location>
</feature>
<dbReference type="GO" id="GO:0000148">
    <property type="term" value="C:1,3-beta-D-glucan synthase complex"/>
    <property type="evidence" value="ECO:0007669"/>
    <property type="project" value="InterPro"/>
</dbReference>
<feature type="domain" description="1,3-beta-glucan synthase component FKS1-like" evidence="11">
    <location>
        <begin position="63"/>
        <end position="255"/>
    </location>
</feature>
<evidence type="ECO:0000256" key="9">
    <source>
        <dbReference type="ARBA" id="ARBA00047777"/>
    </source>
</evidence>
<keyword evidence="7 10" id="KW-1133">Transmembrane helix</keyword>